<feature type="region of interest" description="Disordered" evidence="1">
    <location>
        <begin position="393"/>
        <end position="437"/>
    </location>
</feature>
<keyword evidence="3" id="KW-0732">Signal</keyword>
<organism evidence="4 5">
    <name type="scientific">Panagrellus redivivus</name>
    <name type="common">Microworm</name>
    <dbReference type="NCBI Taxonomy" id="6233"/>
    <lineage>
        <taxon>Eukaryota</taxon>
        <taxon>Metazoa</taxon>
        <taxon>Ecdysozoa</taxon>
        <taxon>Nematoda</taxon>
        <taxon>Chromadorea</taxon>
        <taxon>Rhabditida</taxon>
        <taxon>Tylenchina</taxon>
        <taxon>Panagrolaimomorpha</taxon>
        <taxon>Panagrolaimoidea</taxon>
        <taxon>Panagrolaimidae</taxon>
        <taxon>Panagrellus</taxon>
    </lineage>
</organism>
<keyword evidence="4" id="KW-1185">Reference proteome</keyword>
<feature type="compositionally biased region" description="Low complexity" evidence="1">
    <location>
        <begin position="418"/>
        <end position="431"/>
    </location>
</feature>
<accession>A0A7E4VXS5</accession>
<evidence type="ECO:0000313" key="5">
    <source>
        <dbReference type="WBParaSite" id="Pan_g4095.t1"/>
    </source>
</evidence>
<reference evidence="4" key="1">
    <citation type="journal article" date="2013" name="Genetics">
        <title>The draft genome and transcriptome of Panagrellus redivivus are shaped by the harsh demands of a free-living lifestyle.</title>
        <authorList>
            <person name="Srinivasan J."/>
            <person name="Dillman A.R."/>
            <person name="Macchietto M.G."/>
            <person name="Heikkinen L."/>
            <person name="Lakso M."/>
            <person name="Fracchia K.M."/>
            <person name="Antoshechkin I."/>
            <person name="Mortazavi A."/>
            <person name="Wong G."/>
            <person name="Sternberg P.W."/>
        </authorList>
    </citation>
    <scope>NUCLEOTIDE SEQUENCE [LARGE SCALE GENOMIC DNA]</scope>
    <source>
        <strain evidence="4">MT8872</strain>
    </source>
</reference>
<dbReference type="AlphaFoldDB" id="A0A7E4VXS5"/>
<keyword evidence="2" id="KW-1133">Transmembrane helix</keyword>
<feature type="compositionally biased region" description="Basic and acidic residues" evidence="1">
    <location>
        <begin position="408"/>
        <end position="417"/>
    </location>
</feature>
<protein>
    <submittedName>
        <fullName evidence="5">Uncharacterized protein</fullName>
    </submittedName>
</protein>
<feature type="compositionally biased region" description="Basic residues" evidence="1">
    <location>
        <begin position="393"/>
        <end position="407"/>
    </location>
</feature>
<evidence type="ECO:0000256" key="3">
    <source>
        <dbReference type="SAM" id="SignalP"/>
    </source>
</evidence>
<evidence type="ECO:0000313" key="4">
    <source>
        <dbReference type="Proteomes" id="UP000492821"/>
    </source>
</evidence>
<dbReference type="Proteomes" id="UP000492821">
    <property type="component" value="Unassembled WGS sequence"/>
</dbReference>
<feature type="transmembrane region" description="Helical" evidence="2">
    <location>
        <begin position="362"/>
        <end position="387"/>
    </location>
</feature>
<feature type="chain" id="PRO_5028974863" evidence="3">
    <location>
        <begin position="19"/>
        <end position="437"/>
    </location>
</feature>
<feature type="signal peptide" evidence="3">
    <location>
        <begin position="1"/>
        <end position="18"/>
    </location>
</feature>
<reference evidence="5" key="2">
    <citation type="submission" date="2020-10" db="UniProtKB">
        <authorList>
            <consortium name="WormBaseParasite"/>
        </authorList>
    </citation>
    <scope>IDENTIFICATION</scope>
</reference>
<evidence type="ECO:0000256" key="1">
    <source>
        <dbReference type="SAM" id="MobiDB-lite"/>
    </source>
</evidence>
<sequence>MRLTVALVVLVGLLAVGADPEGDNLMHFALSSKCHLFLSKTSDSLKSSIGGDHEASSSDIDCTNAIAIYTPPTSETSLFVLLPKDKHQIYIYGRTFSSSTSDVFVDVAAQLELVDYEYALDGTECEFQTNSDFYAFFDRNHLYLSVKCPEYDAFIVAQAVSYLKTVWTPDIELIPLRAREKYTDAGLLKAAAFPAPPHDPYDTIDSGVVHHVIDGTTLKGYVAPLHQLRNGNPPVIQEKKLTEVTGTIQRLYFVHSKLYIVKSDAGFFAYRAATDIPDFFTSLIKEFTFADKVEFQPEHKIVYYGRAEPADNNEFEHWKFRTNYDPSLDERFGDPVDCGFDEFETDLKKCKKNLKSRKTTHIVMYCLMAFEFVIIMATLAIFTLCIFKQRKRRKRHHDKKRNKKNKKDKKDTGKTDDPAASTNNTNNPSSAKNSDKI</sequence>
<keyword evidence="2" id="KW-0812">Transmembrane</keyword>
<evidence type="ECO:0000256" key="2">
    <source>
        <dbReference type="SAM" id="Phobius"/>
    </source>
</evidence>
<name>A0A7E4VXS5_PANRE</name>
<dbReference type="WBParaSite" id="Pan_g4095.t1">
    <property type="protein sequence ID" value="Pan_g4095.t1"/>
    <property type="gene ID" value="Pan_g4095"/>
</dbReference>
<proteinExistence type="predicted"/>
<keyword evidence="2" id="KW-0472">Membrane</keyword>